<dbReference type="SUPFAM" id="SSF89872">
    <property type="entry name" value="Inhibitor of vertebrate lysozyme, Ivy"/>
    <property type="match status" value="1"/>
</dbReference>
<dbReference type="Gene3D" id="3.40.1420.10">
    <property type="entry name" value="Inhibitor of vertebrate lysozyme"/>
    <property type="match status" value="1"/>
</dbReference>
<dbReference type="InterPro" id="IPR036501">
    <property type="entry name" value="Inhibitor_vert_lysozyme_sf"/>
</dbReference>
<dbReference type="RefSeq" id="WP_003784759.1">
    <property type="nucleotide sequence ID" value="NZ_GL870929.1"/>
</dbReference>
<keyword evidence="1" id="KW-0732">Signal</keyword>
<dbReference type="STRING" id="888741.HMPREF9098_2451"/>
<organism evidence="2 3">
    <name type="scientific">Kingella denitrificans ATCC 33394</name>
    <dbReference type="NCBI Taxonomy" id="888741"/>
    <lineage>
        <taxon>Bacteria</taxon>
        <taxon>Pseudomonadati</taxon>
        <taxon>Pseudomonadota</taxon>
        <taxon>Betaproteobacteria</taxon>
        <taxon>Neisseriales</taxon>
        <taxon>Neisseriaceae</taxon>
        <taxon>Kingella</taxon>
    </lineage>
</organism>
<evidence type="ECO:0000313" key="2">
    <source>
        <dbReference type="EMBL" id="EGC16128.1"/>
    </source>
</evidence>
<proteinExistence type="predicted"/>
<keyword evidence="3" id="KW-1185">Reference proteome</keyword>
<dbReference type="EMBL" id="AEWV01000046">
    <property type="protein sequence ID" value="EGC16128.1"/>
    <property type="molecule type" value="Genomic_DNA"/>
</dbReference>
<reference evidence="2 3" key="1">
    <citation type="submission" date="2011-01" db="EMBL/GenBank/DDBJ databases">
        <authorList>
            <person name="Muzny D."/>
            <person name="Qin X."/>
            <person name="Deng J."/>
            <person name="Jiang H."/>
            <person name="Liu Y."/>
            <person name="Qu J."/>
            <person name="Song X.-Z."/>
            <person name="Zhang L."/>
            <person name="Thornton R."/>
            <person name="Coyle M."/>
            <person name="Francisco L."/>
            <person name="Jackson L."/>
            <person name="Javaid M."/>
            <person name="Korchina V."/>
            <person name="Kovar C."/>
            <person name="Mata R."/>
            <person name="Mathew T."/>
            <person name="Ngo R."/>
            <person name="Nguyen L."/>
            <person name="Nguyen N."/>
            <person name="Okwuonu G."/>
            <person name="Ongeri F."/>
            <person name="Pham C."/>
            <person name="Simmons D."/>
            <person name="Wilczek-Boney K."/>
            <person name="Hale W."/>
            <person name="Jakkamsetti A."/>
            <person name="Pham P."/>
            <person name="Ruth R."/>
            <person name="San Lucas F."/>
            <person name="Warren J."/>
            <person name="Zhang J."/>
            <person name="Zhao Z."/>
            <person name="Zhou C."/>
            <person name="Zhu D."/>
            <person name="Lee S."/>
            <person name="Bess C."/>
            <person name="Blankenburg K."/>
            <person name="Forbes L."/>
            <person name="Fu Q."/>
            <person name="Gubbala S."/>
            <person name="Hirani K."/>
            <person name="Jayaseelan J.C."/>
            <person name="Lara F."/>
            <person name="Munidasa M."/>
            <person name="Palculict T."/>
            <person name="Patil S."/>
            <person name="Pu L.-L."/>
            <person name="Saada N."/>
            <person name="Tang L."/>
            <person name="Weissenberger G."/>
            <person name="Zhu Y."/>
            <person name="Hemphill L."/>
            <person name="Shang Y."/>
            <person name="Youmans B."/>
            <person name="Ayvaz T."/>
            <person name="Ross M."/>
            <person name="Santibanez J."/>
            <person name="Aqrawi P."/>
            <person name="Gross S."/>
            <person name="Joshi V."/>
            <person name="Fowler G."/>
            <person name="Nazareth L."/>
            <person name="Reid J."/>
            <person name="Worley K."/>
            <person name="Petrosino J."/>
            <person name="Highlander S."/>
            <person name="Gibbs R."/>
        </authorList>
    </citation>
    <scope>NUCLEOTIDE SEQUENCE [LARGE SCALE GENOMIC DNA]</scope>
    <source>
        <strain evidence="2 3">ATCC 33394</strain>
    </source>
</reference>
<dbReference type="AlphaFoldDB" id="F0F2W6"/>
<accession>F0F2W6</accession>
<name>F0F2W6_9NEIS</name>
<sequence>MKTLPALLLALALSASATAFAAPVTNAKGEEVFLFDWHKQQPAFRKLWREQIGKHAPQAPMHNWVRQMAGPMPPLERVNIGGKTYYYTNMCQQHNCPGNRMYILTDRQRIVAYHVVYKNDDSFSADNPDQTYIYGKPTEAELNFLKSEWRKAWSQ</sequence>
<protein>
    <submittedName>
        <fullName evidence="2">Inhibitor of vertebrate lysozyme (Ivy)</fullName>
    </submittedName>
</protein>
<gene>
    <name evidence="2" type="ORF">HMPREF9098_2451</name>
</gene>
<feature type="chain" id="PRO_5003252023" evidence="1">
    <location>
        <begin position="22"/>
        <end position="155"/>
    </location>
</feature>
<dbReference type="HOGENOM" id="CLU_1693156_0_0_4"/>
<evidence type="ECO:0000313" key="3">
    <source>
        <dbReference type="Proteomes" id="UP000004088"/>
    </source>
</evidence>
<evidence type="ECO:0000256" key="1">
    <source>
        <dbReference type="SAM" id="SignalP"/>
    </source>
</evidence>
<feature type="signal peptide" evidence="1">
    <location>
        <begin position="1"/>
        <end position="21"/>
    </location>
</feature>
<dbReference type="Pfam" id="PF08816">
    <property type="entry name" value="Ivy"/>
    <property type="match status" value="1"/>
</dbReference>
<dbReference type="Proteomes" id="UP000004088">
    <property type="component" value="Unassembled WGS sequence"/>
</dbReference>
<comment type="caution">
    <text evidence="2">The sequence shown here is derived from an EMBL/GenBank/DDBJ whole genome shotgun (WGS) entry which is preliminary data.</text>
</comment>